<dbReference type="RefSeq" id="WP_117324088.1">
    <property type="nucleotide sequence ID" value="NZ_QVTD01000016.1"/>
</dbReference>
<dbReference type="OrthoDB" id="2899576at2"/>
<gene>
    <name evidence="1" type="ORF">D0466_18915</name>
</gene>
<comment type="caution">
    <text evidence="1">The sequence shown here is derived from an EMBL/GenBank/DDBJ whole genome shotgun (WGS) entry which is preliminary data.</text>
</comment>
<evidence type="ECO:0000313" key="2">
    <source>
        <dbReference type="Proteomes" id="UP000262939"/>
    </source>
</evidence>
<evidence type="ECO:0008006" key="3">
    <source>
        <dbReference type="Google" id="ProtNLM"/>
    </source>
</evidence>
<proteinExistence type="predicted"/>
<accession>A0A372L7P9</accession>
<sequence length="85" mass="10043">MPINQIKKMLYELINYKDSEITHIFSNYEDPFIVSLKKGENPNRFLITFINEQDTELLTDLETAARVIDELVQNKIEEDSDFTMQ</sequence>
<name>A0A372L7P9_9BACI</name>
<evidence type="ECO:0000313" key="1">
    <source>
        <dbReference type="EMBL" id="RFU61284.1"/>
    </source>
</evidence>
<organism evidence="1 2">
    <name type="scientific">Peribacillus glennii</name>
    <dbReference type="NCBI Taxonomy" id="2303991"/>
    <lineage>
        <taxon>Bacteria</taxon>
        <taxon>Bacillati</taxon>
        <taxon>Bacillota</taxon>
        <taxon>Bacilli</taxon>
        <taxon>Bacillales</taxon>
        <taxon>Bacillaceae</taxon>
        <taxon>Peribacillus</taxon>
    </lineage>
</organism>
<keyword evidence="2" id="KW-1185">Reference proteome</keyword>
<protein>
    <recommendedName>
        <fullName evidence="3">DUF1797 family protein</fullName>
    </recommendedName>
</protein>
<reference evidence="1 2" key="1">
    <citation type="submission" date="2018-08" db="EMBL/GenBank/DDBJ databases">
        <title>Bacillus chawlae sp. nov., Bacillus glennii sp. nov., and Bacillus saganii sp. nov. Isolated from the Vehicle Assembly Building at Kennedy Space Center where the Viking Spacecraft were Assembled.</title>
        <authorList>
            <person name="Seuylemezian A."/>
            <person name="Vaishampayan P."/>
        </authorList>
    </citation>
    <scope>NUCLEOTIDE SEQUENCE [LARGE SCALE GENOMIC DNA]</scope>
    <source>
        <strain evidence="1 2">V44-8</strain>
    </source>
</reference>
<dbReference type="Proteomes" id="UP000262939">
    <property type="component" value="Unassembled WGS sequence"/>
</dbReference>
<dbReference type="AlphaFoldDB" id="A0A372L7P9"/>
<dbReference type="EMBL" id="QVTD01000016">
    <property type="protein sequence ID" value="RFU61284.1"/>
    <property type="molecule type" value="Genomic_DNA"/>
</dbReference>